<dbReference type="HOGENOM" id="CLU_816488_0_0_1"/>
<dbReference type="STRING" id="1116229.S3D1L9"/>
<dbReference type="AlphaFoldDB" id="S3D1L9"/>
<dbReference type="OMA" id="FEVCEAN"/>
<dbReference type="EMBL" id="KE145371">
    <property type="protein sequence ID" value="EPE25926.1"/>
    <property type="molecule type" value="Genomic_DNA"/>
</dbReference>
<name>S3D1L9_GLAL2</name>
<accession>S3D1L9</accession>
<evidence type="ECO:0000313" key="3">
    <source>
        <dbReference type="Proteomes" id="UP000016922"/>
    </source>
</evidence>
<evidence type="ECO:0000313" key="2">
    <source>
        <dbReference type="EMBL" id="EPE25926.1"/>
    </source>
</evidence>
<dbReference type="OrthoDB" id="3561450at2759"/>
<gene>
    <name evidence="2" type="ORF">GLAREA_01838</name>
</gene>
<feature type="signal peptide" evidence="1">
    <location>
        <begin position="1"/>
        <end position="19"/>
    </location>
</feature>
<reference evidence="2 3" key="1">
    <citation type="journal article" date="2013" name="BMC Genomics">
        <title>Genomics-driven discovery of the pneumocandin biosynthetic gene cluster in the fungus Glarea lozoyensis.</title>
        <authorList>
            <person name="Chen L."/>
            <person name="Yue Q."/>
            <person name="Zhang X."/>
            <person name="Xiang M."/>
            <person name="Wang C."/>
            <person name="Li S."/>
            <person name="Che Y."/>
            <person name="Ortiz-Lopez F.J."/>
            <person name="Bills G.F."/>
            <person name="Liu X."/>
            <person name="An Z."/>
        </authorList>
    </citation>
    <scope>NUCLEOTIDE SEQUENCE [LARGE SCALE GENOMIC DNA]</scope>
    <source>
        <strain evidence="3">ATCC 20868 / MF5171</strain>
    </source>
</reference>
<keyword evidence="3" id="KW-1185">Reference proteome</keyword>
<feature type="chain" id="PRO_5004519407" description="Apple domain-containing protein" evidence="1">
    <location>
        <begin position="20"/>
        <end position="340"/>
    </location>
</feature>
<organism evidence="2 3">
    <name type="scientific">Glarea lozoyensis (strain ATCC 20868 / MF5171)</name>
    <dbReference type="NCBI Taxonomy" id="1116229"/>
    <lineage>
        <taxon>Eukaryota</taxon>
        <taxon>Fungi</taxon>
        <taxon>Dikarya</taxon>
        <taxon>Ascomycota</taxon>
        <taxon>Pezizomycotina</taxon>
        <taxon>Leotiomycetes</taxon>
        <taxon>Helotiales</taxon>
        <taxon>Helotiaceae</taxon>
        <taxon>Glarea</taxon>
    </lineage>
</organism>
<dbReference type="KEGG" id="glz:GLAREA_01838"/>
<keyword evidence="1" id="KW-0732">Signal</keyword>
<protein>
    <recommendedName>
        <fullName evidence="4">Apple domain-containing protein</fullName>
    </recommendedName>
</protein>
<evidence type="ECO:0008006" key="4">
    <source>
        <dbReference type="Google" id="ProtNLM"/>
    </source>
</evidence>
<evidence type="ECO:0000256" key="1">
    <source>
        <dbReference type="SAM" id="SignalP"/>
    </source>
</evidence>
<sequence>MQLTKIVGAAALLATSVLAKQEAPAHRLQRYHDHNDVPVVTTTSSTTTPCTTSSLTSLSISTSSLSLSTAPSTFNTSLATPLPGIKTRNRKAKGHKLTISYSSIKPTTNTSSITHASSTASITGCSAPSTSTSVITITNNVTSTITLPFNSTSQTTTTSSTTTSTTSHTTIITPLPLTSVLPATVATGASSELHPSTSVVATTIVSGTPPGATANPKALHCGLHGLPVGDYFLAGFVENETSGRLDVWKCWRYCTSVFGIDMGCESYTFYPEEGTDAPRCDLYGGSVAQSLDSVNRFHVLTFPNLQPLDNLSPQHNDAPSRTTNPHTQVVNFVFAHMQEA</sequence>
<dbReference type="GeneID" id="19460896"/>
<dbReference type="eggNOG" id="ENOG502RW0F">
    <property type="taxonomic scope" value="Eukaryota"/>
</dbReference>
<dbReference type="RefSeq" id="XP_008087245.1">
    <property type="nucleotide sequence ID" value="XM_008089054.1"/>
</dbReference>
<proteinExistence type="predicted"/>
<dbReference type="Proteomes" id="UP000016922">
    <property type="component" value="Unassembled WGS sequence"/>
</dbReference>